<feature type="chain" id="PRO_5046024576" description="2-keto-4-pentenoate hydratase" evidence="1">
    <location>
        <begin position="29"/>
        <end position="393"/>
    </location>
</feature>
<dbReference type="PROSITE" id="PS51257">
    <property type="entry name" value="PROKAR_LIPOPROTEIN"/>
    <property type="match status" value="1"/>
</dbReference>
<evidence type="ECO:0000313" key="3">
    <source>
        <dbReference type="Proteomes" id="UP001239909"/>
    </source>
</evidence>
<name>A0ABQ6LL96_9RHOB</name>
<dbReference type="Gene3D" id="3.90.850.10">
    <property type="entry name" value="Fumarylacetoacetase-like, C-terminal domain"/>
    <property type="match status" value="1"/>
</dbReference>
<accession>A0ABQ6LL96</accession>
<reference evidence="2 3" key="1">
    <citation type="submission" date="2023-04" db="EMBL/GenBank/DDBJ databases">
        <title>Marinoamorphus aggregata gen. nov., sp. Nov., isolate from tissue of brittle star Ophioplocus japonicus.</title>
        <authorList>
            <person name="Kawano K."/>
            <person name="Sawayama S."/>
            <person name="Nakagawa S."/>
        </authorList>
    </citation>
    <scope>NUCLEOTIDE SEQUENCE [LARGE SCALE GENOMIC DNA]</scope>
    <source>
        <strain evidence="2 3">NKW23</strain>
    </source>
</reference>
<keyword evidence="1" id="KW-0732">Signal</keyword>
<proteinExistence type="predicted"/>
<organism evidence="2 3">
    <name type="scientific">Paralimibaculum aggregatum</name>
    <dbReference type="NCBI Taxonomy" id="3036245"/>
    <lineage>
        <taxon>Bacteria</taxon>
        <taxon>Pseudomonadati</taxon>
        <taxon>Pseudomonadota</taxon>
        <taxon>Alphaproteobacteria</taxon>
        <taxon>Rhodobacterales</taxon>
        <taxon>Paracoccaceae</taxon>
        <taxon>Paralimibaculum</taxon>
    </lineage>
</organism>
<dbReference type="EMBL" id="BSYI01000003">
    <property type="protein sequence ID" value="GMG81434.1"/>
    <property type="molecule type" value="Genomic_DNA"/>
</dbReference>
<dbReference type="SUPFAM" id="SSF56529">
    <property type="entry name" value="FAH"/>
    <property type="match status" value="1"/>
</dbReference>
<dbReference type="RefSeq" id="WP_352231047.1">
    <property type="nucleotide sequence ID" value="NZ_BSYI01000003.1"/>
</dbReference>
<feature type="signal peptide" evidence="1">
    <location>
        <begin position="1"/>
        <end position="28"/>
    </location>
</feature>
<dbReference type="InterPro" id="IPR050772">
    <property type="entry name" value="Hydratase-Decarb/MhpD_sf"/>
</dbReference>
<evidence type="ECO:0000256" key="1">
    <source>
        <dbReference type="SAM" id="SignalP"/>
    </source>
</evidence>
<dbReference type="PANTHER" id="PTHR30143:SF0">
    <property type="entry name" value="2-KETO-4-PENTENOATE HYDRATASE"/>
    <property type="match status" value="1"/>
</dbReference>
<evidence type="ECO:0000313" key="2">
    <source>
        <dbReference type="EMBL" id="GMG81434.1"/>
    </source>
</evidence>
<evidence type="ECO:0008006" key="4">
    <source>
        <dbReference type="Google" id="ProtNLM"/>
    </source>
</evidence>
<sequence>MPRIRLSAAALAAILAAGTALGTGPAFAACASDGEIAAYLSDWRAGLPTKALGAGGSMADALCTQGRLVAALAPELGGIIGHKAGLTSPAAQERFGVAEPVRGVLLRNMLLENGAAVPLAFGARPLFEADLILVVGDAAINEATDIPGALAHLAAIRPFLELPDLAVAEGEPITGVTLTAGNVGARLGVLGAPLVVAEAQAAGVDLVAALAEMTVRVEDASGATIAEAKGASVLGHPVNSLLWLMRQGVVLAPGDMVSVGSIGPLMPPAKAGGAARVVYAGLPGDPTVSVSFVESAAAVEVSPLPVARFAQPGETIRVPIPRPAPAADDRSLLERQADQIVTEGSAAIDATARQGSEIGSQIADDAAAAVDQAGKDLKSTGEAVEGAVRQLLE</sequence>
<comment type="caution">
    <text evidence="2">The sequence shown here is derived from an EMBL/GenBank/DDBJ whole genome shotgun (WGS) entry which is preliminary data.</text>
</comment>
<dbReference type="InterPro" id="IPR036663">
    <property type="entry name" value="Fumarylacetoacetase_C_sf"/>
</dbReference>
<gene>
    <name evidence="2" type="ORF">LNKW23_06470</name>
</gene>
<dbReference type="PANTHER" id="PTHR30143">
    <property type="entry name" value="ACID HYDRATASE"/>
    <property type="match status" value="1"/>
</dbReference>
<protein>
    <recommendedName>
        <fullName evidence="4">2-keto-4-pentenoate hydratase</fullName>
    </recommendedName>
</protein>
<keyword evidence="3" id="KW-1185">Reference proteome</keyword>
<dbReference type="Proteomes" id="UP001239909">
    <property type="component" value="Unassembled WGS sequence"/>
</dbReference>